<evidence type="ECO:0000259" key="1">
    <source>
        <dbReference type="Pfam" id="PF07615"/>
    </source>
</evidence>
<dbReference type="EMBL" id="NKHF01000104">
    <property type="protein sequence ID" value="PCK29741.1"/>
    <property type="molecule type" value="Genomic_DNA"/>
</dbReference>
<dbReference type="OrthoDB" id="164222at2"/>
<feature type="domain" description="Thiamin/hydroxymethyl pyrimidine-binding YkoF putative" evidence="1">
    <location>
        <begin position="3"/>
        <end position="62"/>
    </location>
</feature>
<dbReference type="Proteomes" id="UP000228621">
    <property type="component" value="Unassembled WGS sequence"/>
</dbReference>
<comment type="caution">
    <text evidence="2">The sequence shown here is derived from an EMBL/GenBank/DDBJ whole genome shotgun (WGS) entry which is preliminary data.</text>
</comment>
<evidence type="ECO:0000313" key="3">
    <source>
        <dbReference type="Proteomes" id="UP000228621"/>
    </source>
</evidence>
<evidence type="ECO:0000313" key="2">
    <source>
        <dbReference type="EMBL" id="PCK29741.1"/>
    </source>
</evidence>
<sequence length="88" mass="9996">MQVSVEISKYPLHQDYIPFIKGFIDRLNEHEGLKVITNTMSTQVFGDFDLVTKVLNQEMKRSFESYGKCIFVCKFISGDLSPADSAVV</sequence>
<proteinExistence type="predicted"/>
<dbReference type="Pfam" id="PF07615">
    <property type="entry name" value="Ykof"/>
    <property type="match status" value="1"/>
</dbReference>
<keyword evidence="3" id="KW-1185">Reference proteome</keyword>
<dbReference type="Gene3D" id="3.30.70.930">
    <property type="match status" value="1"/>
</dbReference>
<organism evidence="2 3">
    <name type="scientific">Pseudoalteromonas piscicida</name>
    <dbReference type="NCBI Taxonomy" id="43662"/>
    <lineage>
        <taxon>Bacteria</taxon>
        <taxon>Pseudomonadati</taxon>
        <taxon>Pseudomonadota</taxon>
        <taxon>Gammaproteobacteria</taxon>
        <taxon>Alteromonadales</taxon>
        <taxon>Pseudoalteromonadaceae</taxon>
        <taxon>Pseudoalteromonas</taxon>
    </lineage>
</organism>
<name>A0A2A5JKH6_PSEO7</name>
<reference evidence="3" key="1">
    <citation type="journal article" date="2019" name="Genome Announc.">
        <title>Draft Genome Sequence of Pseudoalteromonas piscicida Strain 36Y ROTHPW, an Hypersaline Seawater Isolate from the South Coast of Sonora, Mexico.</title>
        <authorList>
            <person name="Sanchez-Diaz R."/>
            <person name="Molina-Garza Z.J."/>
            <person name="Cruz-Suarez L.E."/>
            <person name="Selvin J."/>
            <person name="Kiran G.S."/>
            <person name="Ibarra-Gamez J.C."/>
            <person name="Gomez-Gil B."/>
            <person name="Galaviz-Silva L."/>
        </authorList>
    </citation>
    <scope>NUCLEOTIDE SEQUENCE [LARGE SCALE GENOMIC DNA]</scope>
    <source>
        <strain evidence="3">36Y_RITHPW</strain>
    </source>
</reference>
<dbReference type="AlphaFoldDB" id="A0A2A5JKH6"/>
<dbReference type="SUPFAM" id="SSF89957">
    <property type="entry name" value="MTH1187/YkoF-like"/>
    <property type="match status" value="1"/>
</dbReference>
<dbReference type="InterPro" id="IPR011522">
    <property type="entry name" value="Thiamin/HMP-bd_put_YkoF"/>
</dbReference>
<gene>
    <name evidence="2" type="ORF">CEX98_21010</name>
</gene>
<accession>A0A2A5JKH6</accession>
<dbReference type="RefSeq" id="WP_099643957.1">
    <property type="nucleotide sequence ID" value="NZ_NKHF01000104.1"/>
</dbReference>
<dbReference type="InterPro" id="IPR029756">
    <property type="entry name" value="MTH1187/YkoF-like"/>
</dbReference>
<protein>
    <recommendedName>
        <fullName evidence="1">Thiamin/hydroxymethyl pyrimidine-binding YkoF putative domain-containing protein</fullName>
    </recommendedName>
</protein>